<dbReference type="InterPro" id="IPR004881">
    <property type="entry name" value="Ribosome_biogen_GTPase_RsgA"/>
</dbReference>
<keyword evidence="8 10" id="KW-0694">RNA-binding</keyword>
<dbReference type="PANTHER" id="PTHR32120:SF10">
    <property type="entry name" value="SMALL RIBOSOMAL SUBUNIT BIOGENESIS GTPASE RSGA"/>
    <property type="match status" value="1"/>
</dbReference>
<sequence length="349" mass="39534">MNEFQQKYAYREEINYNGQMDLLARVVTEQKERYILQTINGSKPAVIKGKLRHEAISREDYPAVGDWVILQEKDSNDIVIIDKVLPRFSSIVRKVAGLKTDAQIVASNVTKVFIVISADEKLNERKLERYLTAVWESGASPCIIFSKVDLASDIDTNIEHADSIAFGIPIFKWNATTEEGKEDILANIHEDDSVVLIGSSGAGKSTLINALLTEKVLKTGSVREDDKRGRHTTTHRELFILPTGGVIIDTPGMRELQLWTEDGDTLSHTFSDINNLIAECRFTDCKHDTEPSCAVKEALQTGDLDEGRWNSYLKLQRELAYIERKQNAKLASEEKKKWKKISMQHKKKR</sequence>
<dbReference type="SUPFAM" id="SSF52540">
    <property type="entry name" value="P-loop containing nucleoside triphosphate hydrolases"/>
    <property type="match status" value="1"/>
</dbReference>
<dbReference type="EMBL" id="BSKO01000001">
    <property type="protein sequence ID" value="GLO64607.1"/>
    <property type="molecule type" value="Genomic_DNA"/>
</dbReference>
<evidence type="ECO:0000256" key="9">
    <source>
        <dbReference type="ARBA" id="ARBA00023134"/>
    </source>
</evidence>
<gene>
    <name evidence="14" type="primary">yloQ</name>
    <name evidence="10" type="synonym">rsgA</name>
    <name evidence="14" type="ORF">MACH08_03910</name>
</gene>
<evidence type="ECO:0000259" key="12">
    <source>
        <dbReference type="PROSITE" id="PS50936"/>
    </source>
</evidence>
<feature type="binding site" evidence="10">
    <location>
        <position position="293"/>
    </location>
    <ligand>
        <name>Zn(2+)</name>
        <dbReference type="ChEBI" id="CHEBI:29105"/>
    </ligand>
</feature>
<proteinExistence type="inferred from homology"/>
<keyword evidence="7 10" id="KW-0862">Zinc</keyword>
<keyword evidence="15" id="KW-1185">Reference proteome</keyword>
<comment type="similarity">
    <text evidence="10">Belongs to the TRAFAC class YlqF/YawG GTPase family. RsgA subfamily.</text>
</comment>
<evidence type="ECO:0000256" key="1">
    <source>
        <dbReference type="ARBA" id="ARBA00022490"/>
    </source>
</evidence>
<protein>
    <recommendedName>
        <fullName evidence="10">Small ribosomal subunit biogenesis GTPase RsgA</fullName>
        <ecNumber evidence="10">3.6.1.-</ecNumber>
    </recommendedName>
</protein>
<feature type="domain" description="CP-type G" evidence="13">
    <location>
        <begin position="98"/>
        <end position="256"/>
    </location>
</feature>
<dbReference type="InterPro" id="IPR027417">
    <property type="entry name" value="P-loop_NTPase"/>
</dbReference>
<dbReference type="Gene3D" id="1.10.40.50">
    <property type="entry name" value="Probable gtpase engc, domain 3"/>
    <property type="match status" value="1"/>
</dbReference>
<feature type="compositionally biased region" description="Basic and acidic residues" evidence="11">
    <location>
        <begin position="327"/>
        <end position="336"/>
    </location>
</feature>
<keyword evidence="5 10" id="KW-0547">Nucleotide-binding</keyword>
<dbReference type="NCBIfam" id="TIGR00157">
    <property type="entry name" value="ribosome small subunit-dependent GTPase A"/>
    <property type="match status" value="1"/>
</dbReference>
<evidence type="ECO:0000256" key="3">
    <source>
        <dbReference type="ARBA" id="ARBA00022723"/>
    </source>
</evidence>
<dbReference type="PANTHER" id="PTHR32120">
    <property type="entry name" value="SMALL RIBOSOMAL SUBUNIT BIOGENESIS GTPASE RSGA"/>
    <property type="match status" value="1"/>
</dbReference>
<dbReference type="InterPro" id="IPR030378">
    <property type="entry name" value="G_CP_dom"/>
</dbReference>
<evidence type="ECO:0000256" key="7">
    <source>
        <dbReference type="ARBA" id="ARBA00022833"/>
    </source>
</evidence>
<evidence type="ECO:0000259" key="13">
    <source>
        <dbReference type="PROSITE" id="PS51721"/>
    </source>
</evidence>
<evidence type="ECO:0000256" key="4">
    <source>
        <dbReference type="ARBA" id="ARBA00022730"/>
    </source>
</evidence>
<keyword evidence="9 10" id="KW-0342">GTP-binding</keyword>
<organism evidence="14 15">
    <name type="scientific">Oceanobacillus kimchii</name>
    <dbReference type="NCBI Taxonomy" id="746691"/>
    <lineage>
        <taxon>Bacteria</taxon>
        <taxon>Bacillati</taxon>
        <taxon>Bacillota</taxon>
        <taxon>Bacilli</taxon>
        <taxon>Bacillales</taxon>
        <taxon>Bacillaceae</taxon>
        <taxon>Oceanobacillus</taxon>
    </lineage>
</organism>
<dbReference type="HAMAP" id="MF_01820">
    <property type="entry name" value="GTPase_RsgA"/>
    <property type="match status" value="1"/>
</dbReference>
<evidence type="ECO:0000313" key="15">
    <source>
        <dbReference type="Proteomes" id="UP001275436"/>
    </source>
</evidence>
<evidence type="ECO:0000256" key="6">
    <source>
        <dbReference type="ARBA" id="ARBA00022801"/>
    </source>
</evidence>
<dbReference type="CDD" id="cd01854">
    <property type="entry name" value="YjeQ_EngC"/>
    <property type="match status" value="1"/>
</dbReference>
<comment type="function">
    <text evidence="10">One of several proteins that assist in the late maturation steps of the functional core of the 30S ribosomal subunit. Helps release RbfA from mature subunits. May play a role in the assembly of ribosomal proteins into the subunit. Circularly permuted GTPase that catalyzes slow GTP hydrolysis, GTPase activity is stimulated by the 30S ribosomal subunit.</text>
</comment>
<evidence type="ECO:0000256" key="5">
    <source>
        <dbReference type="ARBA" id="ARBA00022741"/>
    </source>
</evidence>
<dbReference type="EC" id="3.6.1.-" evidence="10"/>
<evidence type="ECO:0000256" key="11">
    <source>
        <dbReference type="SAM" id="MobiDB-lite"/>
    </source>
</evidence>
<evidence type="ECO:0000256" key="2">
    <source>
        <dbReference type="ARBA" id="ARBA00022517"/>
    </source>
</evidence>
<feature type="domain" description="EngC GTPase" evidence="12">
    <location>
        <begin position="107"/>
        <end position="254"/>
    </location>
</feature>
<feature type="binding site" evidence="10">
    <location>
        <position position="280"/>
    </location>
    <ligand>
        <name>Zn(2+)</name>
        <dbReference type="ChEBI" id="CHEBI:29105"/>
    </ligand>
</feature>
<evidence type="ECO:0000256" key="8">
    <source>
        <dbReference type="ARBA" id="ARBA00022884"/>
    </source>
</evidence>
<feature type="binding site" evidence="10">
    <location>
        <position position="285"/>
    </location>
    <ligand>
        <name>Zn(2+)</name>
        <dbReference type="ChEBI" id="CHEBI:29105"/>
    </ligand>
</feature>
<dbReference type="PROSITE" id="PS50936">
    <property type="entry name" value="ENGC_GTPASE"/>
    <property type="match status" value="1"/>
</dbReference>
<feature type="region of interest" description="Disordered" evidence="11">
    <location>
        <begin position="327"/>
        <end position="349"/>
    </location>
</feature>
<dbReference type="InterPro" id="IPR010914">
    <property type="entry name" value="RsgA_GTPase_dom"/>
</dbReference>
<keyword evidence="1 10" id="KW-0963">Cytoplasm</keyword>
<keyword evidence="3 10" id="KW-0479">Metal-binding</keyword>
<evidence type="ECO:0000313" key="14">
    <source>
        <dbReference type="EMBL" id="GLO64607.1"/>
    </source>
</evidence>
<evidence type="ECO:0000256" key="10">
    <source>
        <dbReference type="HAMAP-Rule" id="MF_01820"/>
    </source>
</evidence>
<dbReference type="Pfam" id="PF03193">
    <property type="entry name" value="RsgA_GTPase"/>
    <property type="match status" value="1"/>
</dbReference>
<comment type="subunit">
    <text evidence="10">Monomer. Associates with 30S ribosomal subunit, binds 16S rRNA.</text>
</comment>
<comment type="subcellular location">
    <subcellularLocation>
        <location evidence="10">Cytoplasm</location>
    </subcellularLocation>
</comment>
<accession>A0ABQ5TEU2</accession>
<feature type="compositionally biased region" description="Basic residues" evidence="11">
    <location>
        <begin position="337"/>
        <end position="349"/>
    </location>
</feature>
<feature type="binding site" evidence="10">
    <location>
        <begin position="198"/>
        <end position="206"/>
    </location>
    <ligand>
        <name>GTP</name>
        <dbReference type="ChEBI" id="CHEBI:37565"/>
    </ligand>
</feature>
<comment type="caution">
    <text evidence="14">The sequence shown here is derived from an EMBL/GenBank/DDBJ whole genome shotgun (WGS) entry which is preliminary data.</text>
</comment>
<feature type="binding site" evidence="10">
    <location>
        <position position="287"/>
    </location>
    <ligand>
        <name>Zn(2+)</name>
        <dbReference type="ChEBI" id="CHEBI:29105"/>
    </ligand>
</feature>
<keyword evidence="4 10" id="KW-0699">rRNA-binding</keyword>
<dbReference type="PROSITE" id="PS51721">
    <property type="entry name" value="G_CP"/>
    <property type="match status" value="1"/>
</dbReference>
<reference evidence="14 15" key="1">
    <citation type="submission" date="2023-02" db="EMBL/GenBank/DDBJ databases">
        <title>Oceanobacillus kimchii IFOP_LL358 isolated form Alexandrium catenella lab strain.</title>
        <authorList>
            <person name="Gajardo G."/>
            <person name="Ueki S."/>
            <person name="Maruyama F."/>
        </authorList>
    </citation>
    <scope>NUCLEOTIDE SEQUENCE [LARGE SCALE GENOMIC DNA]</scope>
    <source>
        <strain evidence="14 15">IFOP_LL358</strain>
    </source>
</reference>
<keyword evidence="2 10" id="KW-0690">Ribosome biogenesis</keyword>
<keyword evidence="6 10" id="KW-0378">Hydrolase</keyword>
<name>A0ABQ5TEU2_9BACI</name>
<dbReference type="Proteomes" id="UP001275436">
    <property type="component" value="Unassembled WGS sequence"/>
</dbReference>
<feature type="binding site" evidence="10">
    <location>
        <begin position="146"/>
        <end position="149"/>
    </location>
    <ligand>
        <name>GTP</name>
        <dbReference type="ChEBI" id="CHEBI:37565"/>
    </ligand>
</feature>
<comment type="cofactor">
    <cofactor evidence="10">
        <name>Zn(2+)</name>
        <dbReference type="ChEBI" id="CHEBI:29105"/>
    </cofactor>
    <text evidence="10">Binds 1 zinc ion per subunit.</text>
</comment>
<dbReference type="Gene3D" id="3.40.50.300">
    <property type="entry name" value="P-loop containing nucleotide triphosphate hydrolases"/>
    <property type="match status" value="1"/>
</dbReference>